<comment type="subcellular location">
    <subcellularLocation>
        <location evidence="1">Membrane</location>
    </subcellularLocation>
</comment>
<dbReference type="AlphaFoldDB" id="A0A199ULU1"/>
<evidence type="ECO:0000256" key="4">
    <source>
        <dbReference type="ARBA" id="ARBA00022989"/>
    </source>
</evidence>
<comment type="similarity">
    <text evidence="2">Belongs to the TMEM14 family.</text>
</comment>
<organism evidence="8 9">
    <name type="scientific">Ananas comosus</name>
    <name type="common">Pineapple</name>
    <name type="synonym">Ananas ananas</name>
    <dbReference type="NCBI Taxonomy" id="4615"/>
    <lineage>
        <taxon>Eukaryota</taxon>
        <taxon>Viridiplantae</taxon>
        <taxon>Streptophyta</taxon>
        <taxon>Embryophyta</taxon>
        <taxon>Tracheophyta</taxon>
        <taxon>Spermatophyta</taxon>
        <taxon>Magnoliopsida</taxon>
        <taxon>Liliopsida</taxon>
        <taxon>Poales</taxon>
        <taxon>Bromeliaceae</taxon>
        <taxon>Bromelioideae</taxon>
        <taxon>Ananas</taxon>
    </lineage>
</organism>
<evidence type="ECO:0000256" key="1">
    <source>
        <dbReference type="ARBA" id="ARBA00004370"/>
    </source>
</evidence>
<sequence>MATTQLYGSVVAPRRSIVPSNGVRFSPLSSRVSSHISAGFGGTFSRGVVIKNPIFVASKSSISMSVKRNSMRTPGFEANTAISTDDQSQEPMESNLTVEPVDENTKTDKEAALPRRKCAKIHDFCLAIPFGGFVFSMGVIGFLFWRSPASLVLGVAPGVVVMALGVLSLKVWRRGASSLPFILVQAAVALALTWKYFLEYNSTKKLLPWSIYGLLSAAMVCFYCYVLLAGGNPPPKQSAAAPLS</sequence>
<evidence type="ECO:0000256" key="7">
    <source>
        <dbReference type="SAM" id="Phobius"/>
    </source>
</evidence>
<dbReference type="PANTHER" id="PTHR12668">
    <property type="entry name" value="TRANSMEMBRANE PROTEIN 14, 15"/>
    <property type="match status" value="1"/>
</dbReference>
<evidence type="ECO:0000256" key="6">
    <source>
        <dbReference type="SAM" id="MobiDB-lite"/>
    </source>
</evidence>
<dbReference type="Gene3D" id="1.10.10.1740">
    <property type="entry name" value="Transmembrane protein 14-like"/>
    <property type="match status" value="1"/>
</dbReference>
<reference evidence="8 9" key="1">
    <citation type="journal article" date="2016" name="DNA Res.">
        <title>The draft genome of MD-2 pineapple using hybrid error correction of long reads.</title>
        <authorList>
            <person name="Redwan R.M."/>
            <person name="Saidin A."/>
            <person name="Kumar S.V."/>
        </authorList>
    </citation>
    <scope>NUCLEOTIDE SEQUENCE [LARGE SCALE GENOMIC DNA]</scope>
    <source>
        <strain evidence="9">cv. MD2</strain>
        <tissue evidence="8">Leaf</tissue>
    </source>
</reference>
<evidence type="ECO:0000256" key="2">
    <source>
        <dbReference type="ARBA" id="ARBA00007590"/>
    </source>
</evidence>
<feature type="transmembrane region" description="Helical" evidence="7">
    <location>
        <begin position="179"/>
        <end position="197"/>
    </location>
</feature>
<evidence type="ECO:0000256" key="3">
    <source>
        <dbReference type="ARBA" id="ARBA00022692"/>
    </source>
</evidence>
<gene>
    <name evidence="8" type="ORF">ACMD2_10887</name>
</gene>
<feature type="transmembrane region" description="Helical" evidence="7">
    <location>
        <begin position="209"/>
        <end position="228"/>
    </location>
</feature>
<feature type="compositionally biased region" description="Polar residues" evidence="6">
    <location>
        <begin position="83"/>
        <end position="97"/>
    </location>
</feature>
<dbReference type="Pfam" id="PF03647">
    <property type="entry name" value="Tmemb_14"/>
    <property type="match status" value="1"/>
</dbReference>
<evidence type="ECO:0000256" key="5">
    <source>
        <dbReference type="ARBA" id="ARBA00023136"/>
    </source>
</evidence>
<dbReference type="PANTHER" id="PTHR12668:SF48">
    <property type="entry name" value="PROTEIN FATTY ACID EXPORT 1, CHLOROPLASTIC"/>
    <property type="match status" value="1"/>
</dbReference>
<keyword evidence="3 7" id="KW-0812">Transmembrane</keyword>
<feature type="transmembrane region" description="Helical" evidence="7">
    <location>
        <begin position="124"/>
        <end position="145"/>
    </location>
</feature>
<proteinExistence type="inferred from homology"/>
<dbReference type="InterPro" id="IPR005349">
    <property type="entry name" value="TMEM14"/>
</dbReference>
<dbReference type="Proteomes" id="UP000092600">
    <property type="component" value="Unassembled WGS sequence"/>
</dbReference>
<keyword evidence="4 7" id="KW-1133">Transmembrane helix</keyword>
<evidence type="ECO:0000313" key="9">
    <source>
        <dbReference type="Proteomes" id="UP000092600"/>
    </source>
</evidence>
<dbReference type="GO" id="GO:0015245">
    <property type="term" value="F:fatty acid transmembrane transporter activity"/>
    <property type="evidence" value="ECO:0007669"/>
    <property type="project" value="TreeGrafter"/>
</dbReference>
<comment type="caution">
    <text evidence="8">The sequence shown here is derived from an EMBL/GenBank/DDBJ whole genome shotgun (WGS) entry which is preliminary data.</text>
</comment>
<feature type="transmembrane region" description="Helical" evidence="7">
    <location>
        <begin position="151"/>
        <end position="172"/>
    </location>
</feature>
<protein>
    <submittedName>
        <fullName evidence="8">Protein FATTY ACID EXPORT 1, chloroplastic</fullName>
    </submittedName>
</protein>
<dbReference type="GO" id="GO:0009706">
    <property type="term" value="C:chloroplast inner membrane"/>
    <property type="evidence" value="ECO:0007669"/>
    <property type="project" value="TreeGrafter"/>
</dbReference>
<keyword evidence="5 7" id="KW-0472">Membrane</keyword>
<evidence type="ECO:0000313" key="8">
    <source>
        <dbReference type="EMBL" id="OAY65708.1"/>
    </source>
</evidence>
<dbReference type="EMBL" id="LSRQ01006710">
    <property type="protein sequence ID" value="OAY65708.1"/>
    <property type="molecule type" value="Genomic_DNA"/>
</dbReference>
<accession>A0A199ULU1</accession>
<dbReference type="InterPro" id="IPR044890">
    <property type="entry name" value="TMEM14_sf"/>
</dbReference>
<feature type="region of interest" description="Disordered" evidence="6">
    <location>
        <begin position="83"/>
        <end position="109"/>
    </location>
</feature>
<name>A0A199ULU1_ANACO</name>